<proteinExistence type="predicted"/>
<dbReference type="EMBL" id="JACVXA010000036">
    <property type="protein sequence ID" value="MBE3639000.1"/>
    <property type="molecule type" value="Genomic_DNA"/>
</dbReference>
<sequence>MGTVLAMTVMRRLGLATLLAGLLSACTNAPVDTSINSVLLSSLRTIGSSLTPAEPQPRPVVSRAQVEQADVPLILIDVEISGDQATAIRFGQNRNADTWITLNGVTVTLKEGALFSTRGLGPDLLSATTDGLEQALPARRAARYGRDLRYIAGDESIRRERFFCELVPEGAEARVVLQMRHSTTRMRESCYELEGPRNFTNLYWVGSDGMVWDSRQWVGETVGYLRIQRLHR</sequence>
<dbReference type="Proteomes" id="UP000609121">
    <property type="component" value="Unassembled WGS sequence"/>
</dbReference>
<dbReference type="SUPFAM" id="SSF159270">
    <property type="entry name" value="YmcC-like"/>
    <property type="match status" value="1"/>
</dbReference>
<keyword evidence="1" id="KW-0732">Signal</keyword>
<evidence type="ECO:0000313" key="3">
    <source>
        <dbReference type="Proteomes" id="UP000609121"/>
    </source>
</evidence>
<dbReference type="Gene3D" id="2.40.360.10">
    <property type="entry name" value="YmcC-like"/>
    <property type="match status" value="1"/>
</dbReference>
<keyword evidence="3" id="KW-1185">Reference proteome</keyword>
<accession>A0A8J7CI13</accession>
<name>A0A8J7CI13_9RHOB</name>
<dbReference type="InterPro" id="IPR023373">
    <property type="entry name" value="YmcC_sf"/>
</dbReference>
<feature type="chain" id="PRO_5035241374" evidence="1">
    <location>
        <begin position="30"/>
        <end position="232"/>
    </location>
</feature>
<comment type="caution">
    <text evidence="2">The sequence shown here is derived from an EMBL/GenBank/DDBJ whole genome shotgun (WGS) entry which is preliminary data.</text>
</comment>
<evidence type="ECO:0000256" key="1">
    <source>
        <dbReference type="SAM" id="SignalP"/>
    </source>
</evidence>
<reference evidence="2" key="1">
    <citation type="submission" date="2020-09" db="EMBL/GenBank/DDBJ databases">
        <title>A novel bacterium of genus Mangrovicoccus, isolated from South China Sea.</title>
        <authorList>
            <person name="Huang H."/>
            <person name="Mo K."/>
            <person name="Hu Y."/>
        </authorList>
    </citation>
    <scope>NUCLEOTIDE SEQUENCE</scope>
    <source>
        <strain evidence="2">HB182678</strain>
    </source>
</reference>
<keyword evidence="2" id="KW-0449">Lipoprotein</keyword>
<protein>
    <submittedName>
        <fullName evidence="2">YjbF family lipoprotein</fullName>
    </submittedName>
</protein>
<dbReference type="InterPro" id="IPR021308">
    <property type="entry name" value="GfcB"/>
</dbReference>
<organism evidence="2 3">
    <name type="scientific">Mangrovicoccus algicola</name>
    <dbReference type="NCBI Taxonomy" id="2771008"/>
    <lineage>
        <taxon>Bacteria</taxon>
        <taxon>Pseudomonadati</taxon>
        <taxon>Pseudomonadota</taxon>
        <taxon>Alphaproteobacteria</taxon>
        <taxon>Rhodobacterales</taxon>
        <taxon>Paracoccaceae</taxon>
        <taxon>Mangrovicoccus</taxon>
    </lineage>
</organism>
<gene>
    <name evidence="2" type="ORF">ICN82_12380</name>
</gene>
<dbReference type="AlphaFoldDB" id="A0A8J7CI13"/>
<dbReference type="RefSeq" id="WP_193183219.1">
    <property type="nucleotide sequence ID" value="NZ_JACVXA010000036.1"/>
</dbReference>
<dbReference type="Pfam" id="PF11102">
    <property type="entry name" value="YjbF"/>
    <property type="match status" value="1"/>
</dbReference>
<evidence type="ECO:0000313" key="2">
    <source>
        <dbReference type="EMBL" id="MBE3639000.1"/>
    </source>
</evidence>
<feature type="signal peptide" evidence="1">
    <location>
        <begin position="1"/>
        <end position="29"/>
    </location>
</feature>